<gene>
    <name evidence="1" type="ORF">SAMN05216551_11119</name>
</gene>
<dbReference type="STRING" id="1770053.SAMN05216551_11119"/>
<dbReference type="RefSeq" id="WP_407919439.1">
    <property type="nucleotide sequence ID" value="NZ_FNLO01000011.1"/>
</dbReference>
<dbReference type="AlphaFoldDB" id="A0A1H2PT19"/>
<name>A0A1H2PT19_9BURK</name>
<proteinExistence type="predicted"/>
<evidence type="ECO:0008006" key="3">
    <source>
        <dbReference type="Google" id="ProtNLM"/>
    </source>
</evidence>
<dbReference type="Pfam" id="PF14334">
    <property type="entry name" value="DUF4390"/>
    <property type="match status" value="1"/>
</dbReference>
<dbReference type="EMBL" id="FNLO01000011">
    <property type="protein sequence ID" value="SDV50239.1"/>
    <property type="molecule type" value="Genomic_DNA"/>
</dbReference>
<dbReference type="Proteomes" id="UP000243719">
    <property type="component" value="Unassembled WGS sequence"/>
</dbReference>
<organism evidence="1 2">
    <name type="scientific">Chitinasiproducens palmae</name>
    <dbReference type="NCBI Taxonomy" id="1770053"/>
    <lineage>
        <taxon>Bacteria</taxon>
        <taxon>Pseudomonadati</taxon>
        <taxon>Pseudomonadota</taxon>
        <taxon>Betaproteobacteria</taxon>
        <taxon>Burkholderiales</taxon>
        <taxon>Burkholderiaceae</taxon>
        <taxon>Chitinasiproducens</taxon>
    </lineage>
</organism>
<sequence>MKRLPRILLRYLAALLLWSTLLGPVPAIAETIAVQRVSLESDGSAGWNLDAQFDFSLSPGLAEALHKGISLYFTTDFTLTRPRWYWFNQEASSASRTFRLSYEPLTRQYSIGVGGLRLPCATLAEALGVIRHVTAWHVIDRDMVKPGESYTAAVRMRLDTALMPKPFQIDAVNNRDWSLASDWLQFNFTPPEHAK</sequence>
<protein>
    <recommendedName>
        <fullName evidence="3">DUF4390 domain-containing protein</fullName>
    </recommendedName>
</protein>
<accession>A0A1H2PT19</accession>
<reference evidence="2" key="1">
    <citation type="submission" date="2016-09" db="EMBL/GenBank/DDBJ databases">
        <authorList>
            <person name="Varghese N."/>
            <person name="Submissions S."/>
        </authorList>
    </citation>
    <scope>NUCLEOTIDE SEQUENCE [LARGE SCALE GENOMIC DNA]</scope>
    <source>
        <strain evidence="2">JS23</strain>
    </source>
</reference>
<evidence type="ECO:0000313" key="1">
    <source>
        <dbReference type="EMBL" id="SDV50239.1"/>
    </source>
</evidence>
<keyword evidence="2" id="KW-1185">Reference proteome</keyword>
<evidence type="ECO:0000313" key="2">
    <source>
        <dbReference type="Proteomes" id="UP000243719"/>
    </source>
</evidence>
<dbReference type="InterPro" id="IPR025500">
    <property type="entry name" value="DUF4390"/>
</dbReference>